<evidence type="ECO:0000313" key="2">
    <source>
        <dbReference type="EMBL" id="JAA68326.1"/>
    </source>
</evidence>
<evidence type="ECO:0000256" key="1">
    <source>
        <dbReference type="SAM" id="SignalP"/>
    </source>
</evidence>
<feature type="chain" id="PRO_5005516640" evidence="1">
    <location>
        <begin position="33"/>
        <end position="127"/>
    </location>
</feature>
<sequence length="127" mass="13783">MKNTGLLSFIVKATRLAMAMLVLFAICKPIVAGVEIKGAENLAPNCDQKIKDLCKNKTLGELEEVTVTLRNCEAICTYRPLGPDTVGVGDMLVRNRQYEKVTLPPGIPCAFGAKCDNNGKCFCKSCK</sequence>
<accession>A0A0K8RB65</accession>
<reference evidence="2" key="1">
    <citation type="submission" date="2012-12" db="EMBL/GenBank/DDBJ databases">
        <title>Identification and characterization of a phenylalanine ammonia-lyase gene family in Isatis indigotica Fort.</title>
        <authorList>
            <person name="Liu Q."/>
            <person name="Chen J."/>
            <person name="Zhou X."/>
            <person name="Di P."/>
            <person name="Xiao Y."/>
            <person name="Xuan H."/>
            <person name="Zhang L."/>
            <person name="Chen W."/>
        </authorList>
    </citation>
    <scope>NUCLEOTIDE SEQUENCE</scope>
    <source>
        <tissue evidence="2">Salivary gland</tissue>
    </source>
</reference>
<organism evidence="2">
    <name type="scientific">Ixodes ricinus</name>
    <name type="common">Common tick</name>
    <name type="synonym">Acarus ricinus</name>
    <dbReference type="NCBI Taxonomy" id="34613"/>
    <lineage>
        <taxon>Eukaryota</taxon>
        <taxon>Metazoa</taxon>
        <taxon>Ecdysozoa</taxon>
        <taxon>Arthropoda</taxon>
        <taxon>Chelicerata</taxon>
        <taxon>Arachnida</taxon>
        <taxon>Acari</taxon>
        <taxon>Parasitiformes</taxon>
        <taxon>Ixodida</taxon>
        <taxon>Ixodoidea</taxon>
        <taxon>Ixodidae</taxon>
        <taxon>Ixodinae</taxon>
        <taxon>Ixodes</taxon>
    </lineage>
</organism>
<dbReference type="AlphaFoldDB" id="A0A0K8RB65"/>
<proteinExistence type="evidence at transcript level"/>
<keyword evidence="1" id="KW-0732">Signal</keyword>
<dbReference type="EMBL" id="GADI01005482">
    <property type="protein sequence ID" value="JAA68326.1"/>
    <property type="molecule type" value="mRNA"/>
</dbReference>
<protein>
    <submittedName>
        <fullName evidence="2">Putative salp15</fullName>
    </submittedName>
</protein>
<name>A0A0K8RB65_IXORI</name>
<feature type="signal peptide" evidence="1">
    <location>
        <begin position="1"/>
        <end position="32"/>
    </location>
</feature>